<proteinExistence type="predicted"/>
<reference evidence="1" key="1">
    <citation type="journal article" date="2014" name="Front. Microbiol.">
        <title>High frequency of phylogenetically diverse reductive dehalogenase-homologous genes in deep subseafloor sedimentary metagenomes.</title>
        <authorList>
            <person name="Kawai M."/>
            <person name="Futagami T."/>
            <person name="Toyoda A."/>
            <person name="Takaki Y."/>
            <person name="Nishi S."/>
            <person name="Hori S."/>
            <person name="Arai W."/>
            <person name="Tsubouchi T."/>
            <person name="Morono Y."/>
            <person name="Uchiyama I."/>
            <person name="Ito T."/>
            <person name="Fujiyama A."/>
            <person name="Inagaki F."/>
            <person name="Takami H."/>
        </authorList>
    </citation>
    <scope>NUCLEOTIDE SEQUENCE</scope>
    <source>
        <strain evidence="1">Expedition CK06-06</strain>
    </source>
</reference>
<sequence length="88" mass="9062">MAYIKLKKAGDTFDIISAEDVIQCKLDGGNIVAVYSGGTKATIFGFTPTQGDVQKIIDAIALVGGTQSPAPMVKLSSEAVEVTGSILS</sequence>
<dbReference type="EMBL" id="BART01020986">
    <property type="protein sequence ID" value="GAG94702.1"/>
    <property type="molecule type" value="Genomic_DNA"/>
</dbReference>
<accession>X1CP09</accession>
<gene>
    <name evidence="1" type="ORF">S01H4_38841</name>
</gene>
<comment type="caution">
    <text evidence="1">The sequence shown here is derived from an EMBL/GenBank/DDBJ whole genome shotgun (WGS) entry which is preliminary data.</text>
</comment>
<protein>
    <submittedName>
        <fullName evidence="1">Uncharacterized protein</fullName>
    </submittedName>
</protein>
<evidence type="ECO:0000313" key="1">
    <source>
        <dbReference type="EMBL" id="GAG94702.1"/>
    </source>
</evidence>
<dbReference type="AlphaFoldDB" id="X1CP09"/>
<name>X1CP09_9ZZZZ</name>
<organism evidence="1">
    <name type="scientific">marine sediment metagenome</name>
    <dbReference type="NCBI Taxonomy" id="412755"/>
    <lineage>
        <taxon>unclassified sequences</taxon>
        <taxon>metagenomes</taxon>
        <taxon>ecological metagenomes</taxon>
    </lineage>
</organism>